<accession>A0A942SXV6</accession>
<reference evidence="1" key="1">
    <citation type="submission" date="2021-05" db="EMBL/GenBank/DDBJ databases">
        <title>Novel Bacillus species.</title>
        <authorList>
            <person name="Liu G."/>
        </authorList>
    </citation>
    <scope>NUCLEOTIDE SEQUENCE</scope>
    <source>
        <strain evidence="1">FJAT-50051</strain>
    </source>
</reference>
<dbReference type="SUPFAM" id="SSF142823">
    <property type="entry name" value="ComB-like"/>
    <property type="match status" value="1"/>
</dbReference>
<dbReference type="AlphaFoldDB" id="A0A942SXV6"/>
<dbReference type="InterPro" id="IPR036702">
    <property type="entry name" value="ComB-like_sf"/>
</dbReference>
<organism evidence="1">
    <name type="scientific">Neobacillus citreus</name>
    <dbReference type="NCBI Taxonomy" id="2833578"/>
    <lineage>
        <taxon>Bacteria</taxon>
        <taxon>Bacillati</taxon>
        <taxon>Bacillota</taxon>
        <taxon>Bacilli</taxon>
        <taxon>Bacillales</taxon>
        <taxon>Bacillaceae</taxon>
        <taxon>Neobacillus</taxon>
    </lineage>
</organism>
<sequence>MRGRSPWKEILGRATLTNGSATGTCGNGQAPHGQYCGAVAEHTQQQYQVRFAWGVRGAVRIAHGAHLLVLVDVLPTSSSGPADHARALRDTVALLPDGPGAPEVVLGHLANAAAVAGRVTRLQAERGDRCVVAVVAVGRDHTARGDAADAAGETADVPDAPDFAVEDLLAAGAVVDALTAVGIDHTSPEAAAACAAFTGLRRAVKHLVTASEGARVLGPEAVHQALAADETLVTLRPSGTGA</sequence>
<evidence type="ECO:0000313" key="1">
    <source>
        <dbReference type="EMBL" id="MBS4181666.1"/>
    </source>
</evidence>
<evidence type="ECO:0008006" key="2">
    <source>
        <dbReference type="Google" id="ProtNLM"/>
    </source>
</evidence>
<name>A0A942SXV6_9BACI</name>
<dbReference type="GO" id="GO:0050532">
    <property type="term" value="F:2-phosphosulfolactate phosphatase activity"/>
    <property type="evidence" value="ECO:0007669"/>
    <property type="project" value="InterPro"/>
</dbReference>
<dbReference type="Gene3D" id="3.90.1560.10">
    <property type="entry name" value="ComB-like"/>
    <property type="match status" value="1"/>
</dbReference>
<proteinExistence type="predicted"/>
<dbReference type="GO" id="GO:0000287">
    <property type="term" value="F:magnesium ion binding"/>
    <property type="evidence" value="ECO:0007669"/>
    <property type="project" value="InterPro"/>
</dbReference>
<comment type="caution">
    <text evidence="1">The sequence shown here is derived from an EMBL/GenBank/DDBJ whole genome shotgun (WGS) entry which is preliminary data.</text>
</comment>
<protein>
    <recommendedName>
        <fullName evidence="2">2-phosphosulfolactate phosphatase</fullName>
    </recommendedName>
</protein>
<gene>
    <name evidence="1" type="ORF">KHB02_09735</name>
</gene>
<dbReference type="EMBL" id="JAGYPE010000002">
    <property type="protein sequence ID" value="MBS4181666.1"/>
    <property type="molecule type" value="Genomic_DNA"/>
</dbReference>